<dbReference type="Proteomes" id="UP000324222">
    <property type="component" value="Unassembled WGS sequence"/>
</dbReference>
<protein>
    <submittedName>
        <fullName evidence="1">Uncharacterized protein</fullName>
    </submittedName>
</protein>
<reference evidence="1 2" key="1">
    <citation type="submission" date="2019-05" db="EMBL/GenBank/DDBJ databases">
        <title>Another draft genome of Portunus trituberculatus and its Hox gene families provides insights of decapod evolution.</title>
        <authorList>
            <person name="Jeong J.-H."/>
            <person name="Song I."/>
            <person name="Kim S."/>
            <person name="Choi T."/>
            <person name="Kim D."/>
            <person name="Ryu S."/>
            <person name="Kim W."/>
        </authorList>
    </citation>
    <scope>NUCLEOTIDE SEQUENCE [LARGE SCALE GENOMIC DNA]</scope>
    <source>
        <tissue evidence="1">Muscle</tissue>
    </source>
</reference>
<organism evidence="1 2">
    <name type="scientific">Portunus trituberculatus</name>
    <name type="common">Swimming crab</name>
    <name type="synonym">Neptunus trituberculatus</name>
    <dbReference type="NCBI Taxonomy" id="210409"/>
    <lineage>
        <taxon>Eukaryota</taxon>
        <taxon>Metazoa</taxon>
        <taxon>Ecdysozoa</taxon>
        <taxon>Arthropoda</taxon>
        <taxon>Crustacea</taxon>
        <taxon>Multicrustacea</taxon>
        <taxon>Malacostraca</taxon>
        <taxon>Eumalacostraca</taxon>
        <taxon>Eucarida</taxon>
        <taxon>Decapoda</taxon>
        <taxon>Pleocyemata</taxon>
        <taxon>Brachyura</taxon>
        <taxon>Eubrachyura</taxon>
        <taxon>Portunoidea</taxon>
        <taxon>Portunidae</taxon>
        <taxon>Portuninae</taxon>
        <taxon>Portunus</taxon>
    </lineage>
</organism>
<proteinExistence type="predicted"/>
<sequence>MWDHDPTAPSRLATTRSSQATFLPWTVQPALLREWRPGYRGRPGQDVAPPPLSDSGGVATSLCGRVSNGAQLEADGGFAVQCSAVLCRAVPCRAVPCRVVSCLLPNRVRQHRAESGIASTLSCSIHSSAQSKPCPSSPPTSTSAMRHYRGGVFLCHAFRLFVLETAGRDALC</sequence>
<keyword evidence="2" id="KW-1185">Reference proteome</keyword>
<accession>A0A5B7FLG9</accession>
<dbReference type="EMBL" id="VSRR010007122">
    <property type="protein sequence ID" value="MPC46265.1"/>
    <property type="molecule type" value="Genomic_DNA"/>
</dbReference>
<dbReference type="AlphaFoldDB" id="A0A5B7FLG9"/>
<comment type="caution">
    <text evidence="1">The sequence shown here is derived from an EMBL/GenBank/DDBJ whole genome shotgun (WGS) entry which is preliminary data.</text>
</comment>
<evidence type="ECO:0000313" key="1">
    <source>
        <dbReference type="EMBL" id="MPC46265.1"/>
    </source>
</evidence>
<name>A0A5B7FLG9_PORTR</name>
<evidence type="ECO:0000313" key="2">
    <source>
        <dbReference type="Proteomes" id="UP000324222"/>
    </source>
</evidence>
<gene>
    <name evidence="1" type="ORF">E2C01_039979</name>
</gene>